<dbReference type="AlphaFoldDB" id="A0A822ZF21"/>
<comment type="caution">
    <text evidence="1">The sequence shown here is derived from an EMBL/GenBank/DDBJ whole genome shotgun (WGS) entry which is preliminary data.</text>
</comment>
<dbReference type="EMBL" id="DUZY01000006">
    <property type="protein sequence ID" value="DAD43163.1"/>
    <property type="molecule type" value="Genomic_DNA"/>
</dbReference>
<evidence type="ECO:0000313" key="1">
    <source>
        <dbReference type="EMBL" id="DAD43163.1"/>
    </source>
</evidence>
<sequence length="74" mass="8583">MDMTAKFLLKFIEVVMTVDASLLSFYLCSKARIYFKMVQGLLCHASSFFFNEVHLYKPWFMFSPIPFGRSGQVA</sequence>
<dbReference type="Proteomes" id="UP000607653">
    <property type="component" value="Unassembled WGS sequence"/>
</dbReference>
<gene>
    <name evidence="1" type="ORF">HUJ06_001393</name>
</gene>
<evidence type="ECO:0000313" key="2">
    <source>
        <dbReference type="Proteomes" id="UP000607653"/>
    </source>
</evidence>
<keyword evidence="2" id="KW-1185">Reference proteome</keyword>
<reference evidence="1 2" key="1">
    <citation type="journal article" date="2020" name="Mol. Biol. Evol.">
        <title>Distinct Expression and Methylation Patterns for Genes with Different Fates following a Single Whole-Genome Duplication in Flowering Plants.</title>
        <authorList>
            <person name="Shi T."/>
            <person name="Rahmani R.S."/>
            <person name="Gugger P.F."/>
            <person name="Wang M."/>
            <person name="Li H."/>
            <person name="Zhang Y."/>
            <person name="Li Z."/>
            <person name="Wang Q."/>
            <person name="Van de Peer Y."/>
            <person name="Marchal K."/>
            <person name="Chen J."/>
        </authorList>
    </citation>
    <scope>NUCLEOTIDE SEQUENCE [LARGE SCALE GENOMIC DNA]</scope>
    <source>
        <tissue evidence="1">Leaf</tissue>
    </source>
</reference>
<proteinExistence type="predicted"/>
<accession>A0A822ZF21</accession>
<name>A0A822ZF21_NELNU</name>
<organism evidence="1 2">
    <name type="scientific">Nelumbo nucifera</name>
    <name type="common">Sacred lotus</name>
    <dbReference type="NCBI Taxonomy" id="4432"/>
    <lineage>
        <taxon>Eukaryota</taxon>
        <taxon>Viridiplantae</taxon>
        <taxon>Streptophyta</taxon>
        <taxon>Embryophyta</taxon>
        <taxon>Tracheophyta</taxon>
        <taxon>Spermatophyta</taxon>
        <taxon>Magnoliopsida</taxon>
        <taxon>Proteales</taxon>
        <taxon>Nelumbonaceae</taxon>
        <taxon>Nelumbo</taxon>
    </lineage>
</organism>
<protein>
    <submittedName>
        <fullName evidence="1">Uncharacterized protein</fullName>
    </submittedName>
</protein>